<feature type="region of interest" description="Disordered" evidence="1">
    <location>
        <begin position="267"/>
        <end position="288"/>
    </location>
</feature>
<organism evidence="2 3">
    <name type="scientific">Nepenthes gracilis</name>
    <name type="common">Slender pitcher plant</name>
    <dbReference type="NCBI Taxonomy" id="150966"/>
    <lineage>
        <taxon>Eukaryota</taxon>
        <taxon>Viridiplantae</taxon>
        <taxon>Streptophyta</taxon>
        <taxon>Embryophyta</taxon>
        <taxon>Tracheophyta</taxon>
        <taxon>Spermatophyta</taxon>
        <taxon>Magnoliopsida</taxon>
        <taxon>eudicotyledons</taxon>
        <taxon>Gunneridae</taxon>
        <taxon>Pentapetalae</taxon>
        <taxon>Caryophyllales</taxon>
        <taxon>Nepenthaceae</taxon>
        <taxon>Nepenthes</taxon>
    </lineage>
</organism>
<evidence type="ECO:0000256" key="1">
    <source>
        <dbReference type="SAM" id="MobiDB-lite"/>
    </source>
</evidence>
<feature type="region of interest" description="Disordered" evidence="1">
    <location>
        <begin position="153"/>
        <end position="175"/>
    </location>
</feature>
<reference evidence="2" key="1">
    <citation type="submission" date="2023-05" db="EMBL/GenBank/DDBJ databases">
        <title>Nepenthes gracilis genome sequencing.</title>
        <authorList>
            <person name="Fukushima K."/>
        </authorList>
    </citation>
    <scope>NUCLEOTIDE SEQUENCE</scope>
    <source>
        <strain evidence="2">SING2019-196</strain>
    </source>
</reference>
<comment type="caution">
    <text evidence="2">The sequence shown here is derived from an EMBL/GenBank/DDBJ whole genome shotgun (WGS) entry which is preliminary data.</text>
</comment>
<keyword evidence="3" id="KW-1185">Reference proteome</keyword>
<sequence length="437" mass="46689">MTSINNSVETVTAAAAAIVTAESRVQPAPVQKKRWGSCWSTYWCFGSQKISKRVGHSALVPESTGHGRAVPVVENLNHPTSVVLPFIAPPSSPSYFLQSDPPNATHSPDGLLSFTSLSAASNSPSGPANIFAAGPYAHETQLVSPPVFSAFTTEPSTAGVTPPPEPVQLTTPPSPEVPFAQLLTPSLNRTRRNSGHNQKHPLSYYEFHQFYSGSPAGNLRSPGSANSASGTSSPIPVRHAILAFHMADASKLFEKFTTRKWYSGLGSGSLTPDGTVGPASRDYPPPENQVSELASLANSETGSQAEETLVDHRVSFKLTAEDIPTCLEKKEISSLETVADEGCNGVLRKVESCCKLYVVEASDQTLQTGSGVAKDCKHKHSSISFGSVKEFNFDSSEIEVPGEPTVSSKWWADGEVEKDIGAQNNWTFFPLLQPGFS</sequence>
<evidence type="ECO:0008006" key="4">
    <source>
        <dbReference type="Google" id="ProtNLM"/>
    </source>
</evidence>
<evidence type="ECO:0000313" key="2">
    <source>
        <dbReference type="EMBL" id="GMH08973.1"/>
    </source>
</evidence>
<protein>
    <recommendedName>
        <fullName evidence="4">Hydroxyproline-rich glycoprotein family protein</fullName>
    </recommendedName>
</protein>
<dbReference type="Proteomes" id="UP001279734">
    <property type="component" value="Unassembled WGS sequence"/>
</dbReference>
<feature type="compositionally biased region" description="Pro residues" evidence="1">
    <location>
        <begin position="161"/>
        <end position="175"/>
    </location>
</feature>
<dbReference type="EMBL" id="BSYO01000008">
    <property type="protein sequence ID" value="GMH08973.1"/>
    <property type="molecule type" value="Genomic_DNA"/>
</dbReference>
<gene>
    <name evidence="2" type="ORF">Nepgr_010813</name>
</gene>
<dbReference type="PANTHER" id="PTHR31798:SF10">
    <property type="entry name" value="OS02G0822000 PROTEIN"/>
    <property type="match status" value="1"/>
</dbReference>
<dbReference type="AlphaFoldDB" id="A0AAD3SD34"/>
<name>A0AAD3SD34_NEPGR</name>
<dbReference type="PANTHER" id="PTHR31798">
    <property type="entry name" value="HYDROXYPROLINE-RICH GLYCOPROTEIN-LIKE"/>
    <property type="match status" value="1"/>
</dbReference>
<dbReference type="InterPro" id="IPR040420">
    <property type="entry name" value="At1g76660-like"/>
</dbReference>
<accession>A0AAD3SD34</accession>
<evidence type="ECO:0000313" key="3">
    <source>
        <dbReference type="Proteomes" id="UP001279734"/>
    </source>
</evidence>
<proteinExistence type="predicted"/>